<sequence>MTNPIISSSDLSLEVEKLRQSEANLSAQIRKMTEEHNYDNKRLKEKINSLLNCVNEGKLLQQQVTYLQNSILTAEKEKNEALGKMRSFFEANNKKEAEIKDLQEKYSLLLSTKTDLENQLKVWIDKCCAISMESGKDAKIGSKEIQNGDINLKNYQNKYDKQKQIIVELENNLKLKNADIAYKEHRLSQILGHIDLLEKEKEVFMKERERFTTNVKLEELEHLKNLLEEKCVHYDQLSKSYYVLQEKYNCINEKCKAVEEINTKNKLVIEDQLKNINEQSNLLINHNSIIGSLKNQMEEKDIEIEKLKREINLYCQNSSCNGLSPTLVKLLFEMETNIDKLSYILGYENNSLNSSNEDENCPQTIYNLIKQLKSENINNIQKSKVERLEKEIDNLIEKLLESENKSISLEMSLEKLREAPIKNECDLKNTEINVYMQNVKTSQNNNYDEIKKPSDIPLFIWEKINNDKDLCLFLKHQQERLEHLETENDSMHEVYQLFFRKLREDLSTKVENVRNIVGESIITEILQNDVVSKSMSIEEDDNKNVNEEGTLFTDDVGKIIEI</sequence>
<name>A0A0N4ZXQ6_PARTI</name>
<keyword evidence="2" id="KW-1185">Reference proteome</keyword>
<organism evidence="2 3">
    <name type="scientific">Parastrongyloides trichosuri</name>
    <name type="common">Possum-specific nematode worm</name>
    <dbReference type="NCBI Taxonomy" id="131310"/>
    <lineage>
        <taxon>Eukaryota</taxon>
        <taxon>Metazoa</taxon>
        <taxon>Ecdysozoa</taxon>
        <taxon>Nematoda</taxon>
        <taxon>Chromadorea</taxon>
        <taxon>Rhabditida</taxon>
        <taxon>Tylenchina</taxon>
        <taxon>Panagrolaimomorpha</taxon>
        <taxon>Strongyloidoidea</taxon>
        <taxon>Strongyloididae</taxon>
        <taxon>Parastrongyloides</taxon>
    </lineage>
</organism>
<dbReference type="WBParaSite" id="PTRK_0001350800.1">
    <property type="protein sequence ID" value="PTRK_0001350800.1"/>
    <property type="gene ID" value="PTRK_0001350800"/>
</dbReference>
<feature type="coiled-coil region" evidence="1">
    <location>
        <begin position="378"/>
        <end position="405"/>
    </location>
</feature>
<evidence type="ECO:0000313" key="2">
    <source>
        <dbReference type="Proteomes" id="UP000038045"/>
    </source>
</evidence>
<keyword evidence="1" id="KW-0175">Coiled coil</keyword>
<dbReference type="Proteomes" id="UP000038045">
    <property type="component" value="Unplaced"/>
</dbReference>
<accession>A0A0N4ZXQ6</accession>
<protein>
    <submittedName>
        <fullName evidence="3">GRIP domain-containing protein</fullName>
    </submittedName>
</protein>
<evidence type="ECO:0000313" key="3">
    <source>
        <dbReference type="WBParaSite" id="PTRK_0001350800.1"/>
    </source>
</evidence>
<proteinExistence type="predicted"/>
<dbReference type="AlphaFoldDB" id="A0A0N4ZXQ6"/>
<evidence type="ECO:0000256" key="1">
    <source>
        <dbReference type="SAM" id="Coils"/>
    </source>
</evidence>
<feature type="coiled-coil region" evidence="1">
    <location>
        <begin position="290"/>
        <end position="317"/>
    </location>
</feature>
<feature type="coiled-coil region" evidence="1">
    <location>
        <begin position="85"/>
        <end position="119"/>
    </location>
</feature>
<feature type="coiled-coil region" evidence="1">
    <location>
        <begin position="152"/>
        <end position="237"/>
    </location>
</feature>
<reference evidence="3" key="1">
    <citation type="submission" date="2017-02" db="UniProtKB">
        <authorList>
            <consortium name="WormBaseParasite"/>
        </authorList>
    </citation>
    <scope>IDENTIFICATION</scope>
</reference>